<keyword evidence="2" id="KW-1185">Reference proteome</keyword>
<dbReference type="EMBL" id="JAGTJQ010000001">
    <property type="protein sequence ID" value="KAH7040166.1"/>
    <property type="molecule type" value="Genomic_DNA"/>
</dbReference>
<reference evidence="1" key="1">
    <citation type="journal article" date="2021" name="Nat. Commun.">
        <title>Genetic determinants of endophytism in the Arabidopsis root mycobiome.</title>
        <authorList>
            <person name="Mesny F."/>
            <person name="Miyauchi S."/>
            <person name="Thiergart T."/>
            <person name="Pickel B."/>
            <person name="Atanasova L."/>
            <person name="Karlsson M."/>
            <person name="Huettel B."/>
            <person name="Barry K.W."/>
            <person name="Haridas S."/>
            <person name="Chen C."/>
            <person name="Bauer D."/>
            <person name="Andreopoulos W."/>
            <person name="Pangilinan J."/>
            <person name="LaButti K."/>
            <person name="Riley R."/>
            <person name="Lipzen A."/>
            <person name="Clum A."/>
            <person name="Drula E."/>
            <person name="Henrissat B."/>
            <person name="Kohler A."/>
            <person name="Grigoriev I.V."/>
            <person name="Martin F.M."/>
            <person name="Hacquard S."/>
        </authorList>
    </citation>
    <scope>NUCLEOTIDE SEQUENCE</scope>
    <source>
        <strain evidence="1">MPI-CAGE-CH-0230</strain>
    </source>
</reference>
<protein>
    <submittedName>
        <fullName evidence="1">Uncharacterized protein</fullName>
    </submittedName>
</protein>
<evidence type="ECO:0000313" key="1">
    <source>
        <dbReference type="EMBL" id="KAH7040166.1"/>
    </source>
</evidence>
<dbReference type="AlphaFoldDB" id="A0A9P9BTN3"/>
<name>A0A9P9BTN3_9PEZI</name>
<comment type="caution">
    <text evidence="1">The sequence shown here is derived from an EMBL/GenBank/DDBJ whole genome shotgun (WGS) entry which is preliminary data.</text>
</comment>
<dbReference type="Proteomes" id="UP000756346">
    <property type="component" value="Unassembled WGS sequence"/>
</dbReference>
<dbReference type="GeneID" id="70185756"/>
<gene>
    <name evidence="1" type="ORF">B0I36DRAFT_343954</name>
</gene>
<evidence type="ECO:0000313" key="2">
    <source>
        <dbReference type="Proteomes" id="UP000756346"/>
    </source>
</evidence>
<organism evidence="1 2">
    <name type="scientific">Microdochium trichocladiopsis</name>
    <dbReference type="NCBI Taxonomy" id="1682393"/>
    <lineage>
        <taxon>Eukaryota</taxon>
        <taxon>Fungi</taxon>
        <taxon>Dikarya</taxon>
        <taxon>Ascomycota</taxon>
        <taxon>Pezizomycotina</taxon>
        <taxon>Sordariomycetes</taxon>
        <taxon>Xylariomycetidae</taxon>
        <taxon>Xylariales</taxon>
        <taxon>Microdochiaceae</taxon>
        <taxon>Microdochium</taxon>
    </lineage>
</organism>
<sequence length="186" mass="20683">MAQMRGKRCCEKGLDSATRKWASTYYEVCVRTVTRLIGQTPAPSTALTRLTPSRQIPTPKWLENAAFRASATYGWWESSLPYTIPSHLVLASCGQARATGHQSPVCSQVFQHTLMSPAMTIRTKTTGVCVVKRDDGFLPTTNSVTSGCFESLGCEWFPAKQTLEQSGMKHNFPRARGQYLMRKLTV</sequence>
<accession>A0A9P9BTN3</accession>
<dbReference type="RefSeq" id="XP_046018221.1">
    <property type="nucleotide sequence ID" value="XM_046156210.1"/>
</dbReference>
<proteinExistence type="predicted"/>